<gene>
    <name evidence="1" type="ORF">IHE39_04700</name>
</gene>
<name>A0ABR9GIW0_9HYPH</name>
<proteinExistence type="predicted"/>
<evidence type="ECO:0008006" key="3">
    <source>
        <dbReference type="Google" id="ProtNLM"/>
    </source>
</evidence>
<organism evidence="1 2">
    <name type="scientific">Aminobacter carboxidus</name>
    <dbReference type="NCBI Taxonomy" id="376165"/>
    <lineage>
        <taxon>Bacteria</taxon>
        <taxon>Pseudomonadati</taxon>
        <taxon>Pseudomonadota</taxon>
        <taxon>Alphaproteobacteria</taxon>
        <taxon>Hyphomicrobiales</taxon>
        <taxon>Phyllobacteriaceae</taxon>
        <taxon>Aminobacter</taxon>
    </lineage>
</organism>
<reference evidence="1 2" key="1">
    <citation type="submission" date="2020-09" db="EMBL/GenBank/DDBJ databases">
        <title>Draft Genome Sequence of Aminobacter carboxidus type strain DSM 1086, a soil Gram-negative carboxydobacterium.</title>
        <authorList>
            <person name="Turrini P."/>
            <person name="Tescari M."/>
            <person name="Artuso I."/>
            <person name="Lugli G.A."/>
            <person name="Frangipani E."/>
            <person name="Ventura M."/>
            <person name="Visca P."/>
        </authorList>
    </citation>
    <scope>NUCLEOTIDE SEQUENCE [LARGE SCALE GENOMIC DNA]</scope>
    <source>
        <strain evidence="1 2">DSM 1086</strain>
    </source>
</reference>
<protein>
    <recommendedName>
        <fullName evidence="3">N-acetyltransferase</fullName>
    </recommendedName>
</protein>
<dbReference type="Proteomes" id="UP000598227">
    <property type="component" value="Unassembled WGS sequence"/>
</dbReference>
<accession>A0ABR9GIW0</accession>
<comment type="caution">
    <text evidence="1">The sequence shown here is derived from an EMBL/GenBank/DDBJ whole genome shotgun (WGS) entry which is preliminary data.</text>
</comment>
<sequence length="81" mass="8824">MGEISFRPFRNEDLMAYAAWFDDAEVSRRIDVPSAGWVAYVLDPASPAHAVVATRDESASLQAEAPDDGLLLYRKLLGAGI</sequence>
<keyword evidence="2" id="KW-1185">Reference proteome</keyword>
<dbReference type="RefSeq" id="WP_192565664.1">
    <property type="nucleotide sequence ID" value="NZ_JACZEP010000001.1"/>
</dbReference>
<evidence type="ECO:0000313" key="2">
    <source>
        <dbReference type="Proteomes" id="UP000598227"/>
    </source>
</evidence>
<evidence type="ECO:0000313" key="1">
    <source>
        <dbReference type="EMBL" id="MBE1203587.1"/>
    </source>
</evidence>
<dbReference type="EMBL" id="JACZEP010000001">
    <property type="protein sequence ID" value="MBE1203587.1"/>
    <property type="molecule type" value="Genomic_DNA"/>
</dbReference>